<organism evidence="6 7">
    <name type="scientific">Pseudoxanthomonas japonensis</name>
    <dbReference type="NCBI Taxonomy" id="69284"/>
    <lineage>
        <taxon>Bacteria</taxon>
        <taxon>Pseudomonadati</taxon>
        <taxon>Pseudomonadota</taxon>
        <taxon>Gammaproteobacteria</taxon>
        <taxon>Lysobacterales</taxon>
        <taxon>Lysobacteraceae</taxon>
        <taxon>Pseudoxanthomonas</taxon>
    </lineage>
</organism>
<feature type="domain" description="SpaA-like prealbumin fold" evidence="4">
    <location>
        <begin position="378"/>
        <end position="497"/>
    </location>
</feature>
<evidence type="ECO:0000259" key="2">
    <source>
        <dbReference type="Pfam" id="PF01345"/>
    </source>
</evidence>
<sequence length="1271" mass="127410">MPKRSGVARAMRGYRLATGTVSRQQGNPMTTRTNVDAPMKSRPRHNIGALVALQGSLRPAVQAAGTDGRGDTTRVDAARARRRLQIVMESAENTSLPAGRRWSLRGMVALLAMAAGLHASPALAQLSCSNVYATNPNGEIYRTSDSGSQSLVGSVTGLPAAINAFGISSNGSRLYLATSGATAGTSGRVSIVNASTFAVTNTSAAPTLVANMGGFSAGAVNPANGWFYFAGPNQNSSAADGWHLYAFNPATPATAPVRVGQITGTAGNNGDLTFDTLGNLFLLSGNASNSPQHRIYRVGQVPTSAGTGSLPATVLATMSSGATENVGGIAFNAAGELMTSMQGGVIALYNPLTGERIVEGNFLATAISDLASCAGGSTITLRKDLPQGRAVAGNQFMLQLSGGGLGTTQTATTTGSASGVQAATVGPLLAVDDASFQINEVAAGNPSAVLANYARSWQCIDAADGDVVVASGSTFPGTVTIPDIRTGSSVECTITNGRVPILRLQKALPNGRAVEGNQFSLAITGTAAPAAVITGGTGSTVTGTVTHSTATAGSVYTLSESAAGTPTTVLANYTPTYACTNALAGGQTPSGTGTSFDVTPVAGDDLTCTFTNTRATRLTLIKTVTNDDGGTRLPTAWTLSASGPTSISGTTGSAAVTNAAVSPGTYTLSESALPAGYSASPYTCTINGGVPVSGNSVTIATGDNVVCRIHNDDVGTPGPPATCGITSHAGPSSTAPVFGPGGVNASIALENVTFDAGSTAGGSITRFVDSNGRTYSTPAGPGRWLLTNSSTTTRVTITFSPSIPAHRIGIGIYDIGVWDATLPNNGEDASYAPRLTLGLSGGAATTSQFVAHRTGLNATQASYTPGSGVVTLDAGAYVPGTEGTWRQSVFLRGNANALVSTLTLTATNIKPGDNIGFGLVAIPSCVTISKVTEGGVGSFDFTTTNVNNWDNTASASPVTLTTTATGTPVNSARHYYAHPVASNGQGTQPVVLSETIPPTWVLSPAQCTDANSSRNGNTGSFGSLVGGTLTIPADRMRFESNITCSFTNTRAAILRLQKALPDGRAAASDQFTLSMTGTGAPAAVTTTGTGSTATGLLTHDTATPGSAYALAEAAAGGADLSYYTSTYRCTNARAGGQTPAGNGSAFNVTPVAGDDLTCTLTNLRRSADLSIRKTVAEEPLVSGAQAVFTLEVTNHGPGAADGATVRDPAVAGLDCVAAGLPAPTCLATGGAGCPTPLTASGLQSGVAIPALPNGGVVTIGLTCRVTASGLP</sequence>
<keyword evidence="7" id="KW-1185">Reference proteome</keyword>
<evidence type="ECO:0000256" key="1">
    <source>
        <dbReference type="SAM" id="MobiDB-lite"/>
    </source>
</evidence>
<dbReference type="InterPro" id="IPR048834">
    <property type="entry name" value="SpaA_pre-album"/>
</dbReference>
<dbReference type="InterPro" id="IPR055371">
    <property type="entry name" value="SpaA_PFL_dom_4"/>
</dbReference>
<dbReference type="Pfam" id="PF20674">
    <property type="entry name" value="SpaA_3"/>
    <property type="match status" value="3"/>
</dbReference>
<feature type="domain" description="DUF11" evidence="2">
    <location>
        <begin position="1168"/>
        <end position="1268"/>
    </location>
</feature>
<reference evidence="6 7" key="1">
    <citation type="submission" date="2017-10" db="EMBL/GenBank/DDBJ databases">
        <title>Whole genome sequencing of members of genus Pseudoxanthomonas.</title>
        <authorList>
            <person name="Kumar S."/>
            <person name="Bansal K."/>
            <person name="Kaur A."/>
            <person name="Patil P."/>
            <person name="Sharma S."/>
            <person name="Patil P.B."/>
        </authorList>
    </citation>
    <scope>NUCLEOTIDE SEQUENCE [LARGE SCALE GENOMIC DNA]</scope>
    <source>
        <strain evidence="6 7">DSM 17109</strain>
    </source>
</reference>
<name>A0ABQ6ZM94_9GAMM</name>
<dbReference type="InterPro" id="IPR045826">
    <property type="entry name" value="SpaA_PFL_dom_2"/>
</dbReference>
<evidence type="ECO:0000313" key="7">
    <source>
        <dbReference type="Proteomes" id="UP000781710"/>
    </source>
</evidence>
<gene>
    <name evidence="6" type="ORF">CSC78_01195</name>
</gene>
<dbReference type="EMBL" id="PDWW01000001">
    <property type="protein sequence ID" value="KAF1727458.1"/>
    <property type="molecule type" value="Genomic_DNA"/>
</dbReference>
<feature type="domain" description="SpaA-like prealbumin fold" evidence="3">
    <location>
        <begin position="615"/>
        <end position="709"/>
    </location>
</feature>
<dbReference type="Pfam" id="PF19403">
    <property type="entry name" value="SpaA_2"/>
    <property type="match status" value="1"/>
</dbReference>
<feature type="compositionally biased region" description="Polar residues" evidence="1">
    <location>
        <begin position="21"/>
        <end position="34"/>
    </location>
</feature>
<evidence type="ECO:0000259" key="3">
    <source>
        <dbReference type="Pfam" id="PF19403"/>
    </source>
</evidence>
<evidence type="ECO:0008006" key="8">
    <source>
        <dbReference type="Google" id="ProtNLM"/>
    </source>
</evidence>
<feature type="domain" description="SpaA-like prealbumin fold" evidence="4">
    <location>
        <begin position="1054"/>
        <end position="1162"/>
    </location>
</feature>
<dbReference type="InterPro" id="IPR001434">
    <property type="entry name" value="OmcB-like_DUF11"/>
</dbReference>
<dbReference type="Pfam" id="PF24514">
    <property type="entry name" value="SpaA_4"/>
    <property type="match status" value="1"/>
</dbReference>
<evidence type="ECO:0000259" key="5">
    <source>
        <dbReference type="Pfam" id="PF24514"/>
    </source>
</evidence>
<dbReference type="SUPFAM" id="SSF69322">
    <property type="entry name" value="Tricorn protease domain 2"/>
    <property type="match status" value="1"/>
</dbReference>
<dbReference type="Proteomes" id="UP000781710">
    <property type="component" value="Unassembled WGS sequence"/>
</dbReference>
<dbReference type="Pfam" id="PF01345">
    <property type="entry name" value="DUF11"/>
    <property type="match status" value="1"/>
</dbReference>
<accession>A0ABQ6ZM94</accession>
<feature type="domain" description="SpaA-like prealbumin fold" evidence="4">
    <location>
        <begin position="502"/>
        <end position="614"/>
    </location>
</feature>
<evidence type="ECO:0000313" key="6">
    <source>
        <dbReference type="EMBL" id="KAF1727458.1"/>
    </source>
</evidence>
<protein>
    <recommendedName>
        <fullName evidence="8">DUF11 domain-containing protein</fullName>
    </recommendedName>
</protein>
<comment type="caution">
    <text evidence="6">The sequence shown here is derived from an EMBL/GenBank/DDBJ whole genome shotgun (WGS) entry which is preliminary data.</text>
</comment>
<evidence type="ECO:0000259" key="4">
    <source>
        <dbReference type="Pfam" id="PF20674"/>
    </source>
</evidence>
<feature type="region of interest" description="Disordered" evidence="1">
    <location>
        <begin position="21"/>
        <end position="42"/>
    </location>
</feature>
<feature type="domain" description="SpaA-like prealbumin fold" evidence="5">
    <location>
        <begin position="926"/>
        <end position="1050"/>
    </location>
</feature>
<proteinExistence type="predicted"/>